<reference evidence="1 2" key="1">
    <citation type="submission" date="2020-08" db="EMBL/GenBank/DDBJ databases">
        <title>Genomic Encyclopedia of Type Strains, Phase IV (KMG-IV): sequencing the most valuable type-strain genomes for metagenomic binning, comparative biology and taxonomic classification.</title>
        <authorList>
            <person name="Goeker M."/>
        </authorList>
    </citation>
    <scope>NUCLEOTIDE SEQUENCE [LARGE SCALE GENOMIC DNA]</scope>
    <source>
        <strain evidence="1 2">DSM 40141</strain>
    </source>
</reference>
<dbReference type="AlphaFoldDB" id="A0A7X0HN30"/>
<dbReference type="RefSeq" id="WP_185035969.1">
    <property type="nucleotide sequence ID" value="NZ_BNBN01000015.1"/>
</dbReference>
<name>A0A7X0HN30_9ACTN</name>
<dbReference type="Proteomes" id="UP000540423">
    <property type="component" value="Unassembled WGS sequence"/>
</dbReference>
<accession>A0A7X0HN30</accession>
<organism evidence="1 2">
    <name type="scientific">Streptomyces candidus</name>
    <dbReference type="NCBI Taxonomy" id="67283"/>
    <lineage>
        <taxon>Bacteria</taxon>
        <taxon>Bacillati</taxon>
        <taxon>Actinomycetota</taxon>
        <taxon>Actinomycetes</taxon>
        <taxon>Kitasatosporales</taxon>
        <taxon>Streptomycetaceae</taxon>
        <taxon>Streptomyces</taxon>
    </lineage>
</organism>
<keyword evidence="2" id="KW-1185">Reference proteome</keyword>
<gene>
    <name evidence="1" type="ORF">HNQ79_005926</name>
</gene>
<sequence>MTTAIAPPEIDTEHINILINRATGIFAYEHTDAELDELARGLRDAYSALIDVVDTWAPRSWQKRLLAATRRCEGLLKADREASATAHWCRSFGTRLRYLAYAYTHPPKDLLERLAESGAVKEVA</sequence>
<dbReference type="EMBL" id="JACHEM010000021">
    <property type="protein sequence ID" value="MBB6439414.1"/>
    <property type="molecule type" value="Genomic_DNA"/>
</dbReference>
<proteinExistence type="predicted"/>
<evidence type="ECO:0000313" key="2">
    <source>
        <dbReference type="Proteomes" id="UP000540423"/>
    </source>
</evidence>
<comment type="caution">
    <text evidence="1">The sequence shown here is derived from an EMBL/GenBank/DDBJ whole genome shotgun (WGS) entry which is preliminary data.</text>
</comment>
<protein>
    <submittedName>
        <fullName evidence="1">Uncharacterized protein</fullName>
    </submittedName>
</protein>
<evidence type="ECO:0000313" key="1">
    <source>
        <dbReference type="EMBL" id="MBB6439414.1"/>
    </source>
</evidence>